<evidence type="ECO:0000256" key="1">
    <source>
        <dbReference type="SAM" id="MobiDB-lite"/>
    </source>
</evidence>
<feature type="domain" description="Transposase InsH N-terminal" evidence="2">
    <location>
        <begin position="19"/>
        <end position="108"/>
    </location>
</feature>
<organism evidence="4 7">
    <name type="scientific">Paenibacillus konkukensis</name>
    <dbReference type="NCBI Taxonomy" id="2020716"/>
    <lineage>
        <taxon>Bacteria</taxon>
        <taxon>Bacillati</taxon>
        <taxon>Bacillota</taxon>
        <taxon>Bacilli</taxon>
        <taxon>Bacillales</taxon>
        <taxon>Paenibacillaceae</taxon>
        <taxon>Paenibacillus</taxon>
    </lineage>
</organism>
<evidence type="ECO:0000313" key="4">
    <source>
        <dbReference type="EMBL" id="UQZ81145.1"/>
    </source>
</evidence>
<keyword evidence="7" id="KW-1185">Reference proteome</keyword>
<dbReference type="Pfam" id="PF13751">
    <property type="entry name" value="DDE_Tnp_1_6"/>
    <property type="match status" value="1"/>
</dbReference>
<reference evidence="4" key="2">
    <citation type="journal article" date="2021" name="J Anim Sci Technol">
        <title>Complete genome sequence of Paenibacillus konkukensis sp. nov. SK3146 as a potential probiotic strain.</title>
        <authorList>
            <person name="Jung H.I."/>
            <person name="Park S."/>
            <person name="Niu K.M."/>
            <person name="Lee S.W."/>
            <person name="Kothari D."/>
            <person name="Yi K.J."/>
            <person name="Kim S.K."/>
        </authorList>
    </citation>
    <scope>NUCLEOTIDE SEQUENCE</scope>
    <source>
        <strain evidence="4">SK3146</strain>
    </source>
</reference>
<dbReference type="NCBIfam" id="NF033551">
    <property type="entry name" value="transpos_IS1182"/>
    <property type="match status" value="1"/>
</dbReference>
<reference evidence="4" key="1">
    <citation type="submission" date="2018-02" db="EMBL/GenBank/DDBJ databases">
        <authorList>
            <person name="Kim S.-K."/>
            <person name="Jung H.-I."/>
            <person name="Lee S.-W."/>
        </authorList>
    </citation>
    <scope>NUCLEOTIDE SEQUENCE</scope>
    <source>
        <strain evidence="4">SK3146</strain>
    </source>
</reference>
<dbReference type="InterPro" id="IPR047629">
    <property type="entry name" value="IS1182_transpos"/>
</dbReference>
<gene>
    <name evidence="4" type="ORF">SK3146_00301</name>
    <name evidence="5" type="ORF">SK3146_00330</name>
    <name evidence="6" type="ORF">SK3146_05398</name>
</gene>
<dbReference type="Proteomes" id="UP001057134">
    <property type="component" value="Chromosome"/>
</dbReference>
<name>A0ABY4RH99_9BACL</name>
<dbReference type="InterPro" id="IPR025668">
    <property type="entry name" value="Tnp_DDE_dom"/>
</dbReference>
<feature type="domain" description="Transposase DDE" evidence="3">
    <location>
        <begin position="348"/>
        <end position="471"/>
    </location>
</feature>
<dbReference type="RefSeq" id="WP_249861671.1">
    <property type="nucleotide sequence ID" value="NZ_CP027059.1"/>
</dbReference>
<sequence length="495" mass="56704">MAKFKSYSTEQGELFPMYLSDWIPEDHLVRLVSDIVDQLDLTVMTNRYSHRGEEAYHPAMLLKLWFYGYATGVFTSRTLRQAMDENIPFRWLCGGHRPDFRTLSDFRKDHLESLPGLFKQVVHIAIQLGYVSLGHVSIDGSKLKAHASKHKSMSRDRMNQEIERLEKEIREALEQAGQIDDQENEEPLSLLPESVTNRQSRLEKIREALRQLETRKPVEESKTPDKDQFNFTDPDSQIMDTKTQGVIQGYNPQIAVDADQGFIVGLQMNPSSSDQHQFQPVLGSIRNITGKVPEKVSADAGYFSADNIQAATKAETDAYIAATRENKPHGNPYDKTNFTYIPETDTYVCPAGQTLIHKYTYYEKDPQKATQWVYMSDACLTCPFQKDCVKSGSGKRRVKRNEGDPIREAMRTKVQSDAGKDIYRLRKAIVEPAWGQMKECQGFRQFHLRGEDKVEGEFVLLALSYNLRKLHSAKYPKPSTVYKRERSAQKRKKAA</sequence>
<feature type="compositionally biased region" description="Basic and acidic residues" evidence="1">
    <location>
        <begin position="213"/>
        <end position="228"/>
    </location>
</feature>
<dbReference type="InterPro" id="IPR008490">
    <property type="entry name" value="Transposase_InsH_N"/>
</dbReference>
<dbReference type="EMBL" id="CP027059">
    <property type="protein sequence ID" value="UQZ81145.1"/>
    <property type="molecule type" value="Genomic_DNA"/>
</dbReference>
<dbReference type="EMBL" id="CP027059">
    <property type="protein sequence ID" value="UQZ86106.1"/>
    <property type="molecule type" value="Genomic_DNA"/>
</dbReference>
<protein>
    <submittedName>
        <fullName evidence="4">Transposase DDE domain protein</fullName>
    </submittedName>
</protein>
<proteinExistence type="predicted"/>
<evidence type="ECO:0000313" key="5">
    <source>
        <dbReference type="EMBL" id="UQZ81174.1"/>
    </source>
</evidence>
<evidence type="ECO:0000313" key="6">
    <source>
        <dbReference type="EMBL" id="UQZ86106.1"/>
    </source>
</evidence>
<feature type="region of interest" description="Disordered" evidence="1">
    <location>
        <begin position="476"/>
        <end position="495"/>
    </location>
</feature>
<evidence type="ECO:0000259" key="2">
    <source>
        <dbReference type="Pfam" id="PF05598"/>
    </source>
</evidence>
<dbReference type="PANTHER" id="PTHR33408">
    <property type="entry name" value="TRANSPOSASE"/>
    <property type="match status" value="1"/>
</dbReference>
<dbReference type="EMBL" id="CP027059">
    <property type="protein sequence ID" value="UQZ81174.1"/>
    <property type="molecule type" value="Genomic_DNA"/>
</dbReference>
<evidence type="ECO:0000259" key="3">
    <source>
        <dbReference type="Pfam" id="PF13751"/>
    </source>
</evidence>
<feature type="region of interest" description="Disordered" evidence="1">
    <location>
        <begin position="213"/>
        <end position="237"/>
    </location>
</feature>
<evidence type="ECO:0000313" key="7">
    <source>
        <dbReference type="Proteomes" id="UP001057134"/>
    </source>
</evidence>
<dbReference type="Pfam" id="PF05598">
    <property type="entry name" value="DUF772"/>
    <property type="match status" value="1"/>
</dbReference>
<accession>A0ABY4RH99</accession>